<name>A0ABC8M9S5_ERUVS</name>
<dbReference type="Pfam" id="PF09133">
    <property type="entry name" value="SANTA"/>
    <property type="match status" value="1"/>
</dbReference>
<proteinExistence type="predicted"/>
<keyword evidence="4" id="KW-1185">Reference proteome</keyword>
<comment type="caution">
    <text evidence="3">The sequence shown here is derived from an EMBL/GenBank/DDBJ whole genome shotgun (WGS) entry which is preliminary data.</text>
</comment>
<feature type="compositionally biased region" description="Basic residues" evidence="1">
    <location>
        <begin position="271"/>
        <end position="281"/>
    </location>
</feature>
<dbReference type="PANTHER" id="PTHR35311:SF1">
    <property type="entry name" value="PROTEIN EMBRYO DEFECTIVE 1674"/>
    <property type="match status" value="1"/>
</dbReference>
<organism evidence="3 4">
    <name type="scientific">Eruca vesicaria subsp. sativa</name>
    <name type="common">Garden rocket</name>
    <name type="synonym">Eruca sativa</name>
    <dbReference type="NCBI Taxonomy" id="29727"/>
    <lineage>
        <taxon>Eukaryota</taxon>
        <taxon>Viridiplantae</taxon>
        <taxon>Streptophyta</taxon>
        <taxon>Embryophyta</taxon>
        <taxon>Tracheophyta</taxon>
        <taxon>Spermatophyta</taxon>
        <taxon>Magnoliopsida</taxon>
        <taxon>eudicotyledons</taxon>
        <taxon>Gunneridae</taxon>
        <taxon>Pentapetalae</taxon>
        <taxon>rosids</taxon>
        <taxon>malvids</taxon>
        <taxon>Brassicales</taxon>
        <taxon>Brassicaceae</taxon>
        <taxon>Brassiceae</taxon>
        <taxon>Eruca</taxon>
    </lineage>
</organism>
<feature type="region of interest" description="Disordered" evidence="1">
    <location>
        <begin position="214"/>
        <end position="243"/>
    </location>
</feature>
<dbReference type="AlphaFoldDB" id="A0ABC8M9S5"/>
<gene>
    <name evidence="3" type="ORF">ERUC_LOCUS45040</name>
</gene>
<evidence type="ECO:0000313" key="4">
    <source>
        <dbReference type="Proteomes" id="UP001642260"/>
    </source>
</evidence>
<dbReference type="PANTHER" id="PTHR35311">
    <property type="entry name" value="KINETOCHORE-ASSOCIATED PROTEIN KNL-2 HOMOLOG"/>
    <property type="match status" value="1"/>
</dbReference>
<evidence type="ECO:0000313" key="3">
    <source>
        <dbReference type="EMBL" id="CAH8392557.1"/>
    </source>
</evidence>
<sequence length="281" mass="31311">MATKSKLQSLSARRSSPRNRSGAAPEPISTPATFSRFVPNPNSTRGTDKTPRTPFSVKANTPIGVTLKSVSLSNWWLTKKANEKGLGVAGFESKGGSEVRLFSSATISTRHDSTTLETSDGLTVSISGFINRSRSLQNGFSQEVCNRFLLGFPYHWKDYTEEEEGFVEETDHGVSIDDIPVNRLQDVMFTASPRFQDKILGDAVDSLRDLLRSSTEKPDKECPKPEKECERSGKECGKPRMDDEIVEGVKTRGMLRRREEGEASIGERLHRSARREIKRGR</sequence>
<feature type="compositionally biased region" description="Polar residues" evidence="1">
    <location>
        <begin position="1"/>
        <end position="14"/>
    </location>
</feature>
<accession>A0ABC8M9S5</accession>
<evidence type="ECO:0000256" key="1">
    <source>
        <dbReference type="SAM" id="MobiDB-lite"/>
    </source>
</evidence>
<dbReference type="InterPro" id="IPR053090">
    <property type="entry name" value="Centromere_KNL-2_homolog"/>
</dbReference>
<dbReference type="EMBL" id="CAKOAT010996669">
    <property type="protein sequence ID" value="CAH8392557.1"/>
    <property type="molecule type" value="Genomic_DNA"/>
</dbReference>
<feature type="compositionally biased region" description="Basic and acidic residues" evidence="1">
    <location>
        <begin position="257"/>
        <end position="270"/>
    </location>
</feature>
<dbReference type="InterPro" id="IPR015216">
    <property type="entry name" value="SANTA"/>
</dbReference>
<dbReference type="Proteomes" id="UP001642260">
    <property type="component" value="Unassembled WGS sequence"/>
</dbReference>
<evidence type="ECO:0000259" key="2">
    <source>
        <dbReference type="Pfam" id="PF09133"/>
    </source>
</evidence>
<feature type="region of interest" description="Disordered" evidence="1">
    <location>
        <begin position="257"/>
        <end position="281"/>
    </location>
</feature>
<feature type="region of interest" description="Disordered" evidence="1">
    <location>
        <begin position="1"/>
        <end position="56"/>
    </location>
</feature>
<feature type="domain" description="SANTA" evidence="2">
    <location>
        <begin position="70"/>
        <end position="159"/>
    </location>
</feature>
<reference evidence="3 4" key="1">
    <citation type="submission" date="2022-03" db="EMBL/GenBank/DDBJ databases">
        <authorList>
            <person name="Macdonald S."/>
            <person name="Ahmed S."/>
            <person name="Newling K."/>
        </authorList>
    </citation>
    <scope>NUCLEOTIDE SEQUENCE [LARGE SCALE GENOMIC DNA]</scope>
</reference>
<protein>
    <recommendedName>
        <fullName evidence="2">SANTA domain-containing protein</fullName>
    </recommendedName>
</protein>